<sequence>MFVNWLKIIFHFSYDKFLQITLSLTQLAFIQKRQILFEETEDDINDQNQLMKHVVASGIIQLLKLNIMNTLLIRVKDNVSENLQQKQNKNLCMNDADLMYRRDQ</sequence>
<proteinExistence type="predicted"/>
<comment type="caution">
    <text evidence="1">The sequence shown here is derived from an EMBL/GenBank/DDBJ whole genome shotgun (WGS) entry which is preliminary data.</text>
</comment>
<reference evidence="2 3" key="2">
    <citation type="submission" date="2024-07" db="EMBL/GenBank/DDBJ databases">
        <authorList>
            <person name="Akdeniz Z."/>
        </authorList>
    </citation>
    <scope>NUCLEOTIDE SEQUENCE [LARGE SCALE GENOMIC DNA]</scope>
</reference>
<evidence type="ECO:0000313" key="3">
    <source>
        <dbReference type="Proteomes" id="UP001642409"/>
    </source>
</evidence>
<reference evidence="1" key="1">
    <citation type="submission" date="2023-06" db="EMBL/GenBank/DDBJ databases">
        <authorList>
            <person name="Kurt Z."/>
        </authorList>
    </citation>
    <scope>NUCLEOTIDE SEQUENCE</scope>
</reference>
<dbReference type="AlphaFoldDB" id="A0AA86N9F2"/>
<evidence type="ECO:0000313" key="1">
    <source>
        <dbReference type="EMBL" id="CAI9915123.1"/>
    </source>
</evidence>
<dbReference type="Proteomes" id="UP001642409">
    <property type="component" value="Unassembled WGS sequence"/>
</dbReference>
<keyword evidence="3" id="KW-1185">Reference proteome</keyword>
<accession>A0AA86N9F2</accession>
<protein>
    <submittedName>
        <fullName evidence="2">Hypothetical_protein</fullName>
    </submittedName>
</protein>
<evidence type="ECO:0000313" key="2">
    <source>
        <dbReference type="EMBL" id="CAL6092479.1"/>
    </source>
</evidence>
<dbReference type="EMBL" id="CATOUU010000064">
    <property type="protein sequence ID" value="CAI9915123.1"/>
    <property type="molecule type" value="Genomic_DNA"/>
</dbReference>
<gene>
    <name evidence="1" type="ORF">HINF_LOCUS2768</name>
    <name evidence="2" type="ORF">HINF_LOCUS66285</name>
</gene>
<dbReference type="EMBL" id="CAXDID020000445">
    <property type="protein sequence ID" value="CAL6092479.1"/>
    <property type="molecule type" value="Genomic_DNA"/>
</dbReference>
<organism evidence="1">
    <name type="scientific">Hexamita inflata</name>
    <dbReference type="NCBI Taxonomy" id="28002"/>
    <lineage>
        <taxon>Eukaryota</taxon>
        <taxon>Metamonada</taxon>
        <taxon>Diplomonadida</taxon>
        <taxon>Hexamitidae</taxon>
        <taxon>Hexamitinae</taxon>
        <taxon>Hexamita</taxon>
    </lineage>
</organism>
<name>A0AA86N9F2_9EUKA</name>